<dbReference type="PANTHER" id="PTHR33164:SF99">
    <property type="entry name" value="MARR FAMILY REGULATORY PROTEIN"/>
    <property type="match status" value="1"/>
</dbReference>
<dbReference type="RefSeq" id="WP_107570758.1">
    <property type="nucleotide sequence ID" value="NZ_PYYB01000003.1"/>
</dbReference>
<comment type="caution">
    <text evidence="2">The sequence shown here is derived from an EMBL/GenBank/DDBJ whole genome shotgun (WGS) entry which is preliminary data.</text>
</comment>
<accession>A0A2T4UE19</accession>
<dbReference type="Gene3D" id="1.10.10.10">
    <property type="entry name" value="Winged helix-like DNA-binding domain superfamily/Winged helix DNA-binding domain"/>
    <property type="match status" value="1"/>
</dbReference>
<dbReference type="SUPFAM" id="SSF46785">
    <property type="entry name" value="Winged helix' DNA-binding domain"/>
    <property type="match status" value="1"/>
</dbReference>
<proteinExistence type="predicted"/>
<name>A0A2T4UE19_9ACTN</name>
<dbReference type="Proteomes" id="UP000240739">
    <property type="component" value="Unassembled WGS sequence"/>
</dbReference>
<gene>
    <name evidence="2" type="ORF">C7Y72_18980</name>
</gene>
<dbReference type="PANTHER" id="PTHR33164">
    <property type="entry name" value="TRANSCRIPTIONAL REGULATOR, MARR FAMILY"/>
    <property type="match status" value="1"/>
</dbReference>
<dbReference type="AlphaFoldDB" id="A0A2T4UE19"/>
<feature type="domain" description="HTH marR-type" evidence="1">
    <location>
        <begin position="13"/>
        <end position="149"/>
    </location>
</feature>
<dbReference type="Pfam" id="PF12802">
    <property type="entry name" value="MarR_2"/>
    <property type="match status" value="1"/>
</dbReference>
<dbReference type="OrthoDB" id="5432081at2"/>
<dbReference type="PRINTS" id="PR00598">
    <property type="entry name" value="HTHMARR"/>
</dbReference>
<protein>
    <submittedName>
        <fullName evidence="2">MarR family transcriptional regulator</fullName>
    </submittedName>
</protein>
<dbReference type="GO" id="GO:0003700">
    <property type="term" value="F:DNA-binding transcription factor activity"/>
    <property type="evidence" value="ECO:0007669"/>
    <property type="project" value="InterPro"/>
</dbReference>
<dbReference type="SMART" id="SM00347">
    <property type="entry name" value="HTH_MARR"/>
    <property type="match status" value="1"/>
</dbReference>
<organism evidence="2 3">
    <name type="scientific">Paraconexibacter algicola</name>
    <dbReference type="NCBI Taxonomy" id="2133960"/>
    <lineage>
        <taxon>Bacteria</taxon>
        <taxon>Bacillati</taxon>
        <taxon>Actinomycetota</taxon>
        <taxon>Thermoleophilia</taxon>
        <taxon>Solirubrobacterales</taxon>
        <taxon>Paraconexibacteraceae</taxon>
        <taxon>Paraconexibacter</taxon>
    </lineage>
</organism>
<dbReference type="InterPro" id="IPR039422">
    <property type="entry name" value="MarR/SlyA-like"/>
</dbReference>
<dbReference type="PROSITE" id="PS50995">
    <property type="entry name" value="HTH_MARR_2"/>
    <property type="match status" value="1"/>
</dbReference>
<evidence type="ECO:0000313" key="3">
    <source>
        <dbReference type="Proteomes" id="UP000240739"/>
    </source>
</evidence>
<dbReference type="InterPro" id="IPR036388">
    <property type="entry name" value="WH-like_DNA-bd_sf"/>
</dbReference>
<sequence>MATTSIDALSPRELGAWRGMLRAHAALTKALGTQLERDHGLPLTSYEVLMNLHDAPDRRMRMSDLACAVILSRSGLTRLVDRLAREGLLVREACGDDARGAYAVLTDLGVERVAAARRTHLAGVRALFLERFTPAEQELLAGLWARIVPADGDVSVPAREDLSPPD</sequence>
<keyword evidence="3" id="KW-1185">Reference proteome</keyword>
<dbReference type="EMBL" id="PYYB01000003">
    <property type="protein sequence ID" value="PTL55715.1"/>
    <property type="molecule type" value="Genomic_DNA"/>
</dbReference>
<evidence type="ECO:0000259" key="1">
    <source>
        <dbReference type="PROSITE" id="PS50995"/>
    </source>
</evidence>
<evidence type="ECO:0000313" key="2">
    <source>
        <dbReference type="EMBL" id="PTL55715.1"/>
    </source>
</evidence>
<reference evidence="2 3" key="1">
    <citation type="submission" date="2018-03" db="EMBL/GenBank/DDBJ databases">
        <title>Aquarubrobacter algicola gen. nov., sp. nov., a novel actinobacterium isolated from shallow eutrophic lake during the end of cyanobacterial harmful algal blooms.</title>
        <authorList>
            <person name="Chun S.J."/>
        </authorList>
    </citation>
    <scope>NUCLEOTIDE SEQUENCE [LARGE SCALE GENOMIC DNA]</scope>
    <source>
        <strain evidence="2 3">Seoho-28</strain>
    </source>
</reference>
<dbReference type="InterPro" id="IPR000835">
    <property type="entry name" value="HTH_MarR-typ"/>
</dbReference>
<dbReference type="GO" id="GO:0006950">
    <property type="term" value="P:response to stress"/>
    <property type="evidence" value="ECO:0007669"/>
    <property type="project" value="TreeGrafter"/>
</dbReference>
<dbReference type="InterPro" id="IPR036390">
    <property type="entry name" value="WH_DNA-bd_sf"/>
</dbReference>